<accession>A0A3D4S4Y0</accession>
<proteinExistence type="predicted"/>
<evidence type="ECO:0008006" key="4">
    <source>
        <dbReference type="Google" id="ProtNLM"/>
    </source>
</evidence>
<feature type="transmembrane region" description="Helical" evidence="1">
    <location>
        <begin position="115"/>
        <end position="134"/>
    </location>
</feature>
<feature type="transmembrane region" description="Helical" evidence="1">
    <location>
        <begin position="85"/>
        <end position="103"/>
    </location>
</feature>
<evidence type="ECO:0000256" key="1">
    <source>
        <dbReference type="SAM" id="Phobius"/>
    </source>
</evidence>
<dbReference type="Proteomes" id="UP000262195">
    <property type="component" value="Unassembled WGS sequence"/>
</dbReference>
<dbReference type="EMBL" id="DQHO01000027">
    <property type="protein sequence ID" value="HCS93874.1"/>
    <property type="molecule type" value="Genomic_DNA"/>
</dbReference>
<protein>
    <recommendedName>
        <fullName evidence="4">Glycosyltransferase RgtA/B/C/D-like domain-containing protein</fullName>
    </recommendedName>
</protein>
<reference evidence="2 3" key="1">
    <citation type="journal article" date="2018" name="Nat. Biotechnol.">
        <title>A standardized bacterial taxonomy based on genome phylogeny substantially revises the tree of life.</title>
        <authorList>
            <person name="Parks D.H."/>
            <person name="Chuvochina M."/>
            <person name="Waite D.W."/>
            <person name="Rinke C."/>
            <person name="Skarshewski A."/>
            <person name="Chaumeil P.A."/>
            <person name="Hugenholtz P."/>
        </authorList>
    </citation>
    <scope>NUCLEOTIDE SEQUENCE [LARGE SCALE GENOMIC DNA]</scope>
    <source>
        <strain evidence="2">UBA11306</strain>
    </source>
</reference>
<keyword evidence="1" id="KW-1133">Transmembrane helix</keyword>
<dbReference type="AlphaFoldDB" id="A0A3D4S4Y0"/>
<keyword evidence="1" id="KW-0472">Membrane</keyword>
<feature type="transmembrane region" description="Helical" evidence="1">
    <location>
        <begin position="12"/>
        <end position="30"/>
    </location>
</feature>
<gene>
    <name evidence="2" type="ORF">DIW15_04110</name>
</gene>
<dbReference type="PROSITE" id="PS51257">
    <property type="entry name" value="PROKAR_LIPOPROTEIN"/>
    <property type="match status" value="1"/>
</dbReference>
<sequence length="149" mass="16807">MVKKYNLRITQHAYIFILACSLVLLCLSLTSNPLSNALSRHDSSMFIYFGRGISDGMIPYLDMYDHKGIILFMINFVAQFIDSQYGLFIVEALFLMGSLIYLYRLLNLLIEDRLISALGILVSTPLLMVCLQGGNLSEEYALFFISGAL</sequence>
<keyword evidence="1" id="KW-0812">Transmembrane</keyword>
<dbReference type="STRING" id="1121105.GCA_000421665_00366"/>
<comment type="caution">
    <text evidence="2">The sequence shown here is derived from an EMBL/GenBank/DDBJ whole genome shotgun (WGS) entry which is preliminary data.</text>
</comment>
<evidence type="ECO:0000313" key="2">
    <source>
        <dbReference type="EMBL" id="HCS93874.1"/>
    </source>
</evidence>
<organism evidence="2 3">
    <name type="scientific">Bavariicoccus seileri</name>
    <dbReference type="NCBI Taxonomy" id="549685"/>
    <lineage>
        <taxon>Bacteria</taxon>
        <taxon>Bacillati</taxon>
        <taxon>Bacillota</taxon>
        <taxon>Bacilli</taxon>
        <taxon>Lactobacillales</taxon>
        <taxon>Enterococcaceae</taxon>
        <taxon>Bavariicoccus</taxon>
    </lineage>
</organism>
<evidence type="ECO:0000313" key="3">
    <source>
        <dbReference type="Proteomes" id="UP000262195"/>
    </source>
</evidence>
<name>A0A3D4S4Y0_9ENTE</name>